<dbReference type="RefSeq" id="WP_053407551.1">
    <property type="nucleotide sequence ID" value="NZ_DAIPHI010000025.1"/>
</dbReference>
<dbReference type="InterPro" id="IPR000160">
    <property type="entry name" value="GGDEF_dom"/>
</dbReference>
<keyword evidence="2" id="KW-0472">Membrane</keyword>
<dbReference type="CDD" id="cd01949">
    <property type="entry name" value="GGDEF"/>
    <property type="match status" value="1"/>
</dbReference>
<comment type="caution">
    <text evidence="4">The sequence shown here is derived from an EMBL/GenBank/DDBJ whole genome shotgun (WGS) entry which is preliminary data.</text>
</comment>
<dbReference type="Gene3D" id="3.30.70.270">
    <property type="match status" value="1"/>
</dbReference>
<name>A0A0M0I4P0_9VIBR</name>
<evidence type="ECO:0000256" key="2">
    <source>
        <dbReference type="SAM" id="Phobius"/>
    </source>
</evidence>
<evidence type="ECO:0000256" key="1">
    <source>
        <dbReference type="ARBA" id="ARBA00012528"/>
    </source>
</evidence>
<proteinExistence type="predicted"/>
<dbReference type="PANTHER" id="PTHR45138:SF24">
    <property type="entry name" value="DIGUANYLATE CYCLASE DGCC-RELATED"/>
    <property type="match status" value="1"/>
</dbReference>
<evidence type="ECO:0000259" key="3">
    <source>
        <dbReference type="PROSITE" id="PS50887"/>
    </source>
</evidence>
<dbReference type="AlphaFoldDB" id="A0A0M0I4P0"/>
<gene>
    <name evidence="4" type="ORF">AKJ31_02735</name>
</gene>
<feature type="transmembrane region" description="Helical" evidence="2">
    <location>
        <begin position="266"/>
        <end position="286"/>
    </location>
</feature>
<protein>
    <recommendedName>
        <fullName evidence="1">diguanylate cyclase</fullName>
        <ecNumber evidence="1">2.7.7.65</ecNumber>
    </recommendedName>
</protein>
<evidence type="ECO:0000313" key="5">
    <source>
        <dbReference type="Proteomes" id="UP000037530"/>
    </source>
</evidence>
<feature type="transmembrane region" description="Helical" evidence="2">
    <location>
        <begin position="6"/>
        <end position="29"/>
    </location>
</feature>
<accession>A0A0M0I4P0</accession>
<dbReference type="PATRIC" id="fig|171383.3.peg.559"/>
<dbReference type="EC" id="2.7.7.65" evidence="1"/>
<dbReference type="OrthoDB" id="6395678at2"/>
<sequence length="453" mass="52436">MRLKSVYISLFFSTLLFLIFLVSAGFYVISNELKQFNIYKHNIDGTKQKVIMLSLLAESEMERFIGYSIDEIESTMELSFDDSVYSLTDNLQMDYFETVARKVMHDTSGYFSKVFASENIVLYYRSYTNNKYIFEHGFEVNEFSNKLFSEQWCKGHLSCTSHAWREQLEDKILVSYPFENDAKDKKYYLILSPVYYQGRLVGEFGIMQTFTGLYEQGRDVRVELEGGYKNSIIYHRNYLFNTFSYSKSYAVDNTNLITYQYPFIKLVVDYFFVYIVLFVAILAYYIKSEESKTSKNQLTTALFNAKKDELTGLYNRKVFKDESFVRLLKSAPYTVLAIDGNRIKRINDTYGHHVGDEVIVVIAECMRKVFRSSDYLIRTGGDEFVAVLSGCSTTNATMLAEKLKRAVSKRRLASIDAEFSVSVGIASSNEGEPLKEVIIRADESLYEAKKQRD</sequence>
<dbReference type="EMBL" id="LHPI01000001">
    <property type="protein sequence ID" value="KOO09291.1"/>
    <property type="molecule type" value="Genomic_DNA"/>
</dbReference>
<dbReference type="SUPFAM" id="SSF55073">
    <property type="entry name" value="Nucleotide cyclase"/>
    <property type="match status" value="1"/>
</dbReference>
<dbReference type="Pfam" id="PF00990">
    <property type="entry name" value="GGDEF"/>
    <property type="match status" value="1"/>
</dbReference>
<dbReference type="STRING" id="171383.AKJ31_02735"/>
<dbReference type="SMART" id="SM00267">
    <property type="entry name" value="GGDEF"/>
    <property type="match status" value="1"/>
</dbReference>
<dbReference type="GO" id="GO:0005886">
    <property type="term" value="C:plasma membrane"/>
    <property type="evidence" value="ECO:0007669"/>
    <property type="project" value="TreeGrafter"/>
</dbReference>
<organism evidence="4 5">
    <name type="scientific">Vibrio hepatarius</name>
    <dbReference type="NCBI Taxonomy" id="171383"/>
    <lineage>
        <taxon>Bacteria</taxon>
        <taxon>Pseudomonadati</taxon>
        <taxon>Pseudomonadota</taxon>
        <taxon>Gammaproteobacteria</taxon>
        <taxon>Vibrionales</taxon>
        <taxon>Vibrionaceae</taxon>
        <taxon>Vibrio</taxon>
        <taxon>Vibrio oreintalis group</taxon>
    </lineage>
</organism>
<dbReference type="GO" id="GO:0043709">
    <property type="term" value="P:cell adhesion involved in single-species biofilm formation"/>
    <property type="evidence" value="ECO:0007669"/>
    <property type="project" value="TreeGrafter"/>
</dbReference>
<keyword evidence="2" id="KW-0812">Transmembrane</keyword>
<dbReference type="InterPro" id="IPR029787">
    <property type="entry name" value="Nucleotide_cyclase"/>
</dbReference>
<keyword evidence="5" id="KW-1185">Reference proteome</keyword>
<evidence type="ECO:0000313" key="4">
    <source>
        <dbReference type="EMBL" id="KOO09291.1"/>
    </source>
</evidence>
<dbReference type="GO" id="GO:0052621">
    <property type="term" value="F:diguanylate cyclase activity"/>
    <property type="evidence" value="ECO:0007669"/>
    <property type="project" value="UniProtKB-EC"/>
</dbReference>
<reference evidence="5" key="1">
    <citation type="submission" date="2015-08" db="EMBL/GenBank/DDBJ databases">
        <title>Vibrio galatheae sp. nov., a novel member of the Vibrionaceae family isolated from the Solomon Islands.</title>
        <authorList>
            <person name="Giubergia S."/>
            <person name="Machado H."/>
            <person name="Mateiu R.V."/>
            <person name="Gram L."/>
        </authorList>
    </citation>
    <scope>NUCLEOTIDE SEQUENCE [LARGE SCALE GENOMIC DNA]</scope>
    <source>
        <strain evidence="5">DSM 19134</strain>
    </source>
</reference>
<dbReference type="PANTHER" id="PTHR45138">
    <property type="entry name" value="REGULATORY COMPONENTS OF SENSORY TRANSDUCTION SYSTEM"/>
    <property type="match status" value="1"/>
</dbReference>
<dbReference type="GO" id="GO:1902201">
    <property type="term" value="P:negative regulation of bacterial-type flagellum-dependent cell motility"/>
    <property type="evidence" value="ECO:0007669"/>
    <property type="project" value="TreeGrafter"/>
</dbReference>
<dbReference type="InterPro" id="IPR043128">
    <property type="entry name" value="Rev_trsase/Diguanyl_cyclase"/>
</dbReference>
<dbReference type="PROSITE" id="PS50887">
    <property type="entry name" value="GGDEF"/>
    <property type="match status" value="1"/>
</dbReference>
<dbReference type="NCBIfam" id="TIGR00254">
    <property type="entry name" value="GGDEF"/>
    <property type="match status" value="1"/>
</dbReference>
<feature type="domain" description="GGDEF" evidence="3">
    <location>
        <begin position="331"/>
        <end position="453"/>
    </location>
</feature>
<keyword evidence="2" id="KW-1133">Transmembrane helix</keyword>
<dbReference type="InterPro" id="IPR050469">
    <property type="entry name" value="Diguanylate_Cyclase"/>
</dbReference>
<dbReference type="Proteomes" id="UP000037530">
    <property type="component" value="Unassembled WGS sequence"/>
</dbReference>